<dbReference type="EMBL" id="JAAVJL010000001">
    <property type="protein sequence ID" value="NMF56624.1"/>
    <property type="molecule type" value="Genomic_DNA"/>
</dbReference>
<name>A0ABX1LPB2_9CYAN</name>
<feature type="compositionally biased region" description="Basic and acidic residues" evidence="1">
    <location>
        <begin position="172"/>
        <end position="198"/>
    </location>
</feature>
<organism evidence="3 4">
    <name type="scientific">Pseudanabaena yagii GIHE-NHR1</name>
    <dbReference type="NCBI Taxonomy" id="2722753"/>
    <lineage>
        <taxon>Bacteria</taxon>
        <taxon>Bacillati</taxon>
        <taxon>Cyanobacteriota</taxon>
        <taxon>Cyanophyceae</taxon>
        <taxon>Pseudanabaenales</taxon>
        <taxon>Pseudanabaenaceae</taxon>
        <taxon>Pseudanabaena</taxon>
        <taxon>Pseudanabaena yagii</taxon>
    </lineage>
</organism>
<keyword evidence="2" id="KW-1133">Transmembrane helix</keyword>
<evidence type="ECO:0000313" key="4">
    <source>
        <dbReference type="Proteomes" id="UP000738376"/>
    </source>
</evidence>
<dbReference type="RefSeq" id="WP_169361749.1">
    <property type="nucleotide sequence ID" value="NZ_JAAVJL010000001.1"/>
</dbReference>
<comment type="caution">
    <text evidence="3">The sequence shown here is derived from an EMBL/GenBank/DDBJ whole genome shotgun (WGS) entry which is preliminary data.</text>
</comment>
<protein>
    <submittedName>
        <fullName evidence="3">LapA family protein</fullName>
    </submittedName>
</protein>
<reference evidence="3 4" key="1">
    <citation type="submission" date="2020-03" db="EMBL/GenBank/DDBJ databases">
        <title>Draft Genome Sequence of 2-Methylisoborneol Producing Pseudanabaena yagii Strain GIHE-NHR1 Isolated from North Han River in South Korea.</title>
        <authorList>
            <person name="Jeong J."/>
        </authorList>
    </citation>
    <scope>NUCLEOTIDE SEQUENCE [LARGE SCALE GENOMIC DNA]</scope>
    <source>
        <strain evidence="3 4">GIHE-NHR1</strain>
    </source>
</reference>
<feature type="transmembrane region" description="Helical" evidence="2">
    <location>
        <begin position="64"/>
        <end position="86"/>
    </location>
</feature>
<accession>A0ABX1LPB2</accession>
<evidence type="ECO:0000256" key="2">
    <source>
        <dbReference type="SAM" id="Phobius"/>
    </source>
</evidence>
<sequence length="198" mass="22605">MTRSPFAPKSQAQNSTKKDAVAFPIMQLIILGIGITLIAAIMIQNLQPVVQVFFLGQKTLPIPLSMAMLIAFVTGGLIAFVCNAIASWRQNIMIRRAIVASGYDKEPKKEQVKSTTSPNSYPQDKAQQQDEQSFEDDELYDDEEYDEDELEDEDLYEEEEEEDDDPDTVPYNDRKNLKSAKPNREKRDRPPLDARYIR</sequence>
<keyword evidence="2" id="KW-0812">Transmembrane</keyword>
<evidence type="ECO:0000313" key="3">
    <source>
        <dbReference type="EMBL" id="NMF56624.1"/>
    </source>
</evidence>
<feature type="compositionally biased region" description="Acidic residues" evidence="1">
    <location>
        <begin position="132"/>
        <end position="167"/>
    </location>
</feature>
<dbReference type="Proteomes" id="UP000738376">
    <property type="component" value="Unassembled WGS sequence"/>
</dbReference>
<feature type="compositionally biased region" description="Polar residues" evidence="1">
    <location>
        <begin position="113"/>
        <end position="126"/>
    </location>
</feature>
<feature type="transmembrane region" description="Helical" evidence="2">
    <location>
        <begin position="21"/>
        <end position="44"/>
    </location>
</feature>
<evidence type="ECO:0000256" key="1">
    <source>
        <dbReference type="SAM" id="MobiDB-lite"/>
    </source>
</evidence>
<keyword evidence="2" id="KW-0472">Membrane</keyword>
<feature type="region of interest" description="Disordered" evidence="1">
    <location>
        <begin position="105"/>
        <end position="198"/>
    </location>
</feature>
<proteinExistence type="predicted"/>
<keyword evidence="4" id="KW-1185">Reference proteome</keyword>
<gene>
    <name evidence="3" type="ORF">HC246_00905</name>
</gene>